<dbReference type="GO" id="GO:0098554">
    <property type="term" value="C:cytoplasmic side of endoplasmic reticulum membrane"/>
    <property type="evidence" value="ECO:0007669"/>
    <property type="project" value="TreeGrafter"/>
</dbReference>
<dbReference type="InterPro" id="IPR003137">
    <property type="entry name" value="PA_domain"/>
</dbReference>
<dbReference type="SUPFAM" id="SSF52025">
    <property type="entry name" value="PA domain"/>
    <property type="match status" value="1"/>
</dbReference>
<dbReference type="GO" id="GO:0010008">
    <property type="term" value="C:endosome membrane"/>
    <property type="evidence" value="ECO:0007669"/>
    <property type="project" value="UniProtKB-SubCell"/>
</dbReference>
<accession>A0A7N0T8T5</accession>
<dbReference type="OMA" id="HDLWNYG"/>
<feature type="transmembrane region" description="Helical" evidence="13">
    <location>
        <begin position="501"/>
        <end position="519"/>
    </location>
</feature>
<reference evidence="16" key="1">
    <citation type="submission" date="2021-01" db="UniProtKB">
        <authorList>
            <consortium name="EnsemblPlants"/>
        </authorList>
    </citation>
    <scope>IDENTIFICATION</scope>
</reference>
<keyword evidence="10 13" id="KW-0472">Membrane</keyword>
<feature type="signal peptide" evidence="14">
    <location>
        <begin position="1"/>
        <end position="34"/>
    </location>
</feature>
<evidence type="ECO:0000256" key="11">
    <source>
        <dbReference type="ARBA" id="ARBA00023180"/>
    </source>
</evidence>
<feature type="transmembrane region" description="Helical" evidence="13">
    <location>
        <begin position="328"/>
        <end position="348"/>
    </location>
</feature>
<evidence type="ECO:0000313" key="16">
    <source>
        <dbReference type="EnsemblPlants" id="Kaladp0026s0039.1.v1.1"/>
    </source>
</evidence>
<dbReference type="Proteomes" id="UP000594263">
    <property type="component" value="Unplaced"/>
</dbReference>
<evidence type="ECO:0000256" key="5">
    <source>
        <dbReference type="ARBA" id="ARBA00022692"/>
    </source>
</evidence>
<dbReference type="InterPro" id="IPR007369">
    <property type="entry name" value="Peptidase_A22B_SPP"/>
</dbReference>
<protein>
    <recommendedName>
        <fullName evidence="15">PA domain-containing protein</fullName>
    </recommendedName>
</protein>
<dbReference type="Pfam" id="PF04258">
    <property type="entry name" value="Peptidase_A22B"/>
    <property type="match status" value="1"/>
</dbReference>
<keyword evidence="7" id="KW-0967">Endosome</keyword>
<evidence type="ECO:0000256" key="2">
    <source>
        <dbReference type="ARBA" id="ARBA00004337"/>
    </source>
</evidence>
<sequence>MRSLPLRANYRMAASARSSLAVPLFMCLIFAAAANDASEKDDNAPKSPGCDNDFQLVKIRTWINGVEAKTIDGITGTFGSHVPTSAEKGLRLPVVFTNPLNCCSTSSELSGSAGLSVRGDCSFTTKANIAQQAGAKALLVINDNEELDKMVCSDADIGLNISMPVVMIPRAGGDIFNKSMISGFTVEILLYSPNRPVMDWSVILLWIMAVGTIVSASLWSEFTGSEVSNDRYNELSQKESSAETYRTKVRSDEVLDLTVKGALVFVLTASAFLLLLYFFMSSWFAWLLIILFCIGGIEGMHSCIISLTQRRCINFGQRSLNLPVLGEVSLFSLGTFLFCVAFAVFWAVTRQSSYGWVGQDVLGMCLMITVLQVAQLPNIKVASALLCCAFAYDIFWVFLSPLIFHQSVMIAVARGDNSGGEAIPMLLRVPRVFDPWGGYDMIGFGDILFPGLLVAFARRFDKASKKDMWNGYFIWLAIGYGIGLLLTYLGLYLMNGHGQPALLYLVPCTLGVIILLALARGELRELWHCRIESYSSSSAGSSEPGDLVSKLEEGR</sequence>
<keyword evidence="17" id="KW-1185">Reference proteome</keyword>
<dbReference type="PANTHER" id="PTHR12174">
    <property type="entry name" value="SIGNAL PEPTIDE PEPTIDASE"/>
    <property type="match status" value="1"/>
</dbReference>
<evidence type="ECO:0000256" key="6">
    <source>
        <dbReference type="ARBA" id="ARBA00022729"/>
    </source>
</evidence>
<comment type="similarity">
    <text evidence="3">Belongs to the peptidase A22B family.</text>
</comment>
<evidence type="ECO:0000259" key="15">
    <source>
        <dbReference type="Pfam" id="PF02225"/>
    </source>
</evidence>
<dbReference type="FunFam" id="3.50.30.30:FF:000007">
    <property type="entry name" value="Signal peptide peptidase-like 3"/>
    <property type="match status" value="1"/>
</dbReference>
<feature type="transmembrane region" description="Helical" evidence="13">
    <location>
        <begin position="436"/>
        <end position="457"/>
    </location>
</feature>
<keyword evidence="4" id="KW-0645">Protease</keyword>
<feature type="region of interest" description="Disordered" evidence="12">
    <location>
        <begin position="535"/>
        <end position="555"/>
    </location>
</feature>
<evidence type="ECO:0000256" key="8">
    <source>
        <dbReference type="ARBA" id="ARBA00022801"/>
    </source>
</evidence>
<dbReference type="GO" id="GO:0005765">
    <property type="term" value="C:lysosomal membrane"/>
    <property type="evidence" value="ECO:0007669"/>
    <property type="project" value="TreeGrafter"/>
</dbReference>
<dbReference type="AlphaFoldDB" id="A0A7N0T8T5"/>
<keyword evidence="11" id="KW-0325">Glycoprotein</keyword>
<dbReference type="SMART" id="SM00730">
    <property type="entry name" value="PSN"/>
    <property type="match status" value="1"/>
</dbReference>
<keyword evidence="5 13" id="KW-0812">Transmembrane</keyword>
<dbReference type="GO" id="GO:0033619">
    <property type="term" value="P:membrane protein proteolysis"/>
    <property type="evidence" value="ECO:0007669"/>
    <property type="project" value="TreeGrafter"/>
</dbReference>
<feature type="chain" id="PRO_5029657409" description="PA domain-containing protein" evidence="14">
    <location>
        <begin position="35"/>
        <end position="555"/>
    </location>
</feature>
<dbReference type="Pfam" id="PF02225">
    <property type="entry name" value="PA"/>
    <property type="match status" value="1"/>
</dbReference>
<dbReference type="Gene3D" id="3.50.30.30">
    <property type="match status" value="1"/>
</dbReference>
<keyword evidence="9 13" id="KW-1133">Transmembrane helix</keyword>
<dbReference type="InterPro" id="IPR006639">
    <property type="entry name" value="Preselin/SPP"/>
</dbReference>
<feature type="transmembrane region" description="Helical" evidence="13">
    <location>
        <begin position="285"/>
        <end position="307"/>
    </location>
</feature>
<organism evidence="16 17">
    <name type="scientific">Kalanchoe fedtschenkoi</name>
    <name type="common">Lavender scallops</name>
    <name type="synonym">South American air plant</name>
    <dbReference type="NCBI Taxonomy" id="63787"/>
    <lineage>
        <taxon>Eukaryota</taxon>
        <taxon>Viridiplantae</taxon>
        <taxon>Streptophyta</taxon>
        <taxon>Embryophyta</taxon>
        <taxon>Tracheophyta</taxon>
        <taxon>Spermatophyta</taxon>
        <taxon>Magnoliopsida</taxon>
        <taxon>eudicotyledons</taxon>
        <taxon>Gunneridae</taxon>
        <taxon>Pentapetalae</taxon>
        <taxon>Saxifragales</taxon>
        <taxon>Crassulaceae</taxon>
        <taxon>Kalanchoe</taxon>
    </lineage>
</organism>
<feature type="domain" description="PA" evidence="15">
    <location>
        <begin position="93"/>
        <end position="174"/>
    </location>
</feature>
<dbReference type="EnsemblPlants" id="Kaladp0026s0039.1.v1.1">
    <property type="protein sequence ID" value="Kaladp0026s0039.1.v1.1"/>
    <property type="gene ID" value="Kaladp0026s0039.v1.1"/>
</dbReference>
<dbReference type="GO" id="GO:0030660">
    <property type="term" value="C:Golgi-associated vesicle membrane"/>
    <property type="evidence" value="ECO:0007669"/>
    <property type="project" value="TreeGrafter"/>
</dbReference>
<dbReference type="GO" id="GO:0098553">
    <property type="term" value="C:lumenal side of endoplasmic reticulum membrane"/>
    <property type="evidence" value="ECO:0007669"/>
    <property type="project" value="TreeGrafter"/>
</dbReference>
<dbReference type="PANTHER" id="PTHR12174:SF90">
    <property type="entry name" value="SIGNAL PEPTIDE PEPTIDASE-LIKE 3"/>
    <property type="match status" value="1"/>
</dbReference>
<keyword evidence="6 14" id="KW-0732">Signal</keyword>
<feature type="transmembrane region" description="Helical" evidence="13">
    <location>
        <begin position="257"/>
        <end position="279"/>
    </location>
</feature>
<feature type="transmembrane region" description="Helical" evidence="13">
    <location>
        <begin position="469"/>
        <end position="489"/>
    </location>
</feature>
<feature type="transmembrane region" description="Helical" evidence="13">
    <location>
        <begin position="200"/>
        <end position="219"/>
    </location>
</feature>
<evidence type="ECO:0000256" key="14">
    <source>
        <dbReference type="SAM" id="SignalP"/>
    </source>
</evidence>
<dbReference type="Gramene" id="Kaladp0026s0039.1.v1.1">
    <property type="protein sequence ID" value="Kaladp0026s0039.1.v1.1"/>
    <property type="gene ID" value="Kaladp0026s0039.v1.1"/>
</dbReference>
<evidence type="ECO:0000313" key="17">
    <source>
        <dbReference type="Proteomes" id="UP000594263"/>
    </source>
</evidence>
<comment type="subcellular location">
    <subcellularLocation>
        <location evidence="2">Endosome membrane</location>
        <topology evidence="2">Multi-pass membrane protein</topology>
    </subcellularLocation>
</comment>
<keyword evidence="8" id="KW-0378">Hydrolase</keyword>
<dbReference type="InterPro" id="IPR046450">
    <property type="entry name" value="PA_dom_sf"/>
</dbReference>
<evidence type="ECO:0000256" key="13">
    <source>
        <dbReference type="SAM" id="Phobius"/>
    </source>
</evidence>
<evidence type="ECO:0000256" key="12">
    <source>
        <dbReference type="SAM" id="MobiDB-lite"/>
    </source>
</evidence>
<evidence type="ECO:0000256" key="7">
    <source>
        <dbReference type="ARBA" id="ARBA00022753"/>
    </source>
</evidence>
<evidence type="ECO:0000256" key="10">
    <source>
        <dbReference type="ARBA" id="ARBA00023136"/>
    </source>
</evidence>
<comment type="function">
    <text evidence="1">Intramembrane-cleaving aspartic protease (I-CLiP) that cleaves type II membrane signal peptides in the hydrophobic plane of the membrane.</text>
</comment>
<evidence type="ECO:0000256" key="9">
    <source>
        <dbReference type="ARBA" id="ARBA00022989"/>
    </source>
</evidence>
<feature type="transmembrane region" description="Helical" evidence="13">
    <location>
        <begin position="381"/>
        <end position="399"/>
    </location>
</feature>
<feature type="transmembrane region" description="Helical" evidence="13">
    <location>
        <begin position="354"/>
        <end position="374"/>
    </location>
</feature>
<evidence type="ECO:0000256" key="1">
    <source>
        <dbReference type="ARBA" id="ARBA00003012"/>
    </source>
</evidence>
<proteinExistence type="inferred from homology"/>
<evidence type="ECO:0000256" key="3">
    <source>
        <dbReference type="ARBA" id="ARBA00006859"/>
    </source>
</evidence>
<name>A0A7N0T8T5_KALFE</name>
<evidence type="ECO:0000256" key="4">
    <source>
        <dbReference type="ARBA" id="ARBA00022670"/>
    </source>
</evidence>
<dbReference type="GO" id="GO:0042500">
    <property type="term" value="F:aspartic endopeptidase activity, intramembrane cleaving"/>
    <property type="evidence" value="ECO:0007669"/>
    <property type="project" value="InterPro"/>
</dbReference>